<dbReference type="EMBL" id="MQVM01000028">
    <property type="protein sequence ID" value="ONH71770.1"/>
    <property type="molecule type" value="Genomic_DNA"/>
</dbReference>
<organism evidence="1 2">
    <name type="scientific">Pichia kudriavzevii</name>
    <name type="common">Yeast</name>
    <name type="synonym">Issatchenkia orientalis</name>
    <dbReference type="NCBI Taxonomy" id="4909"/>
    <lineage>
        <taxon>Eukaryota</taxon>
        <taxon>Fungi</taxon>
        <taxon>Dikarya</taxon>
        <taxon>Ascomycota</taxon>
        <taxon>Saccharomycotina</taxon>
        <taxon>Pichiomycetes</taxon>
        <taxon>Pichiales</taxon>
        <taxon>Pichiaceae</taxon>
        <taxon>Pichia</taxon>
    </lineage>
</organism>
<name>A0A1V2LHI8_PICKU</name>
<dbReference type="Proteomes" id="UP000189274">
    <property type="component" value="Unassembled WGS sequence"/>
</dbReference>
<evidence type="ECO:0000313" key="1">
    <source>
        <dbReference type="EMBL" id="ONH71770.1"/>
    </source>
</evidence>
<protein>
    <submittedName>
        <fullName evidence="1">Uncharacterized protein</fullName>
    </submittedName>
</protein>
<reference evidence="2" key="1">
    <citation type="journal article" date="2017" name="Genome Announc.">
        <title>Genome sequences of Cyberlindnera fabianii 65, Pichia kudriavzevii 129, and Saccharomyces cerevisiae 131 isolated from fermented masau fruits in Zimbabwe.</title>
        <authorList>
            <person name="van Rijswijck I.M.H."/>
            <person name="Derks M.F.L."/>
            <person name="Abee T."/>
            <person name="de Ridder D."/>
            <person name="Smid E.J."/>
        </authorList>
    </citation>
    <scope>NUCLEOTIDE SEQUENCE [LARGE SCALE GENOMIC DNA]</scope>
    <source>
        <strain evidence="2">129</strain>
    </source>
</reference>
<accession>A0A1V2LHI8</accession>
<comment type="caution">
    <text evidence="1">The sequence shown here is derived from an EMBL/GenBank/DDBJ whole genome shotgun (WGS) entry which is preliminary data.</text>
</comment>
<dbReference type="AlphaFoldDB" id="A0A1V2LHI8"/>
<sequence length="94" mass="10499">MTDSAQIDEDSTKIGIILMSPFKESFSELKSISNAISKDILFDRSIYCDIWKGVTAKGRLVVEKILLDQTKKSMNSGISAKLTTWKAWGVSRII</sequence>
<gene>
    <name evidence="1" type="ORF">BOH78_4249</name>
</gene>
<evidence type="ECO:0000313" key="2">
    <source>
        <dbReference type="Proteomes" id="UP000189274"/>
    </source>
</evidence>
<proteinExistence type="predicted"/>
<dbReference type="VEuPathDB" id="FungiDB:C5L36_0A01640"/>